<name>A0AAD4WKP3_PRUDU</name>
<protein>
    <submittedName>
        <fullName evidence="1">Uncharacterized protein</fullName>
    </submittedName>
</protein>
<dbReference type="AlphaFoldDB" id="A0AAD4WKP3"/>
<dbReference type="EMBL" id="JAJFAZ020000002">
    <property type="protein sequence ID" value="KAI5344891.1"/>
    <property type="molecule type" value="Genomic_DNA"/>
</dbReference>
<evidence type="ECO:0000313" key="1">
    <source>
        <dbReference type="EMBL" id="KAI5344891.1"/>
    </source>
</evidence>
<sequence length="75" mass="8615">MVWLNSGRHILDCSYFTSLFPETHSLPLSPSNFFLPQLSFYNPIFLPFSPLGSQDRALQDKVKNLPWAEPTENSE</sequence>
<accession>A0AAD4WKP3</accession>
<gene>
    <name evidence="1" type="ORF">L3X38_012768</name>
</gene>
<reference evidence="1 2" key="1">
    <citation type="journal article" date="2022" name="G3 (Bethesda)">
        <title>Whole-genome sequence and methylome profiling of the almond [Prunus dulcis (Mill.) D.A. Webb] cultivar 'Nonpareil'.</title>
        <authorList>
            <person name="D'Amico-Willman K.M."/>
            <person name="Ouma W.Z."/>
            <person name="Meulia T."/>
            <person name="Sideli G.M."/>
            <person name="Gradziel T.M."/>
            <person name="Fresnedo-Ramirez J."/>
        </authorList>
    </citation>
    <scope>NUCLEOTIDE SEQUENCE [LARGE SCALE GENOMIC DNA]</scope>
    <source>
        <strain evidence="1">Clone GOH B32 T37-40</strain>
    </source>
</reference>
<dbReference type="Proteomes" id="UP001054821">
    <property type="component" value="Chromosome 2"/>
</dbReference>
<comment type="caution">
    <text evidence="1">The sequence shown here is derived from an EMBL/GenBank/DDBJ whole genome shotgun (WGS) entry which is preliminary data.</text>
</comment>
<evidence type="ECO:0000313" key="2">
    <source>
        <dbReference type="Proteomes" id="UP001054821"/>
    </source>
</evidence>
<keyword evidence="2" id="KW-1185">Reference proteome</keyword>
<proteinExistence type="predicted"/>
<organism evidence="1 2">
    <name type="scientific">Prunus dulcis</name>
    <name type="common">Almond</name>
    <name type="synonym">Amygdalus dulcis</name>
    <dbReference type="NCBI Taxonomy" id="3755"/>
    <lineage>
        <taxon>Eukaryota</taxon>
        <taxon>Viridiplantae</taxon>
        <taxon>Streptophyta</taxon>
        <taxon>Embryophyta</taxon>
        <taxon>Tracheophyta</taxon>
        <taxon>Spermatophyta</taxon>
        <taxon>Magnoliopsida</taxon>
        <taxon>eudicotyledons</taxon>
        <taxon>Gunneridae</taxon>
        <taxon>Pentapetalae</taxon>
        <taxon>rosids</taxon>
        <taxon>fabids</taxon>
        <taxon>Rosales</taxon>
        <taxon>Rosaceae</taxon>
        <taxon>Amygdaloideae</taxon>
        <taxon>Amygdaleae</taxon>
        <taxon>Prunus</taxon>
    </lineage>
</organism>